<dbReference type="Proteomes" id="UP000195043">
    <property type="component" value="Unassembled WGS sequence"/>
</dbReference>
<dbReference type="OrthoDB" id="7918484at2"/>
<dbReference type="PANTHER" id="PTHR43649">
    <property type="entry name" value="ARABINOSE-BINDING PROTEIN-RELATED"/>
    <property type="match status" value="1"/>
</dbReference>
<organism evidence="2 3">
    <name type="scientific">Candidatus Enterococcus testudinis</name>
    <dbReference type="NCBI Taxonomy" id="1834191"/>
    <lineage>
        <taxon>Bacteria</taxon>
        <taxon>Bacillati</taxon>
        <taxon>Bacillota</taxon>
        <taxon>Bacilli</taxon>
        <taxon>Lactobacillales</taxon>
        <taxon>Enterococcaceae</taxon>
        <taxon>Enterococcus</taxon>
    </lineage>
</organism>
<keyword evidence="3" id="KW-1185">Reference proteome</keyword>
<protein>
    <recommendedName>
        <fullName evidence="4">ABC transporter substrate-binding protein</fullName>
    </recommendedName>
</protein>
<reference evidence="2 3" key="1">
    <citation type="submission" date="2017-05" db="EMBL/GenBank/DDBJ databases">
        <title>The Genome Sequence of Enterococcus sp. 8G7_MSG3316.</title>
        <authorList>
            <consortium name="The Broad Institute Genomics Platform"/>
            <consortium name="The Broad Institute Genomic Center for Infectious Diseases"/>
            <person name="Earl A."/>
            <person name="Manson A."/>
            <person name="Schwartman J."/>
            <person name="Gilmore M."/>
            <person name="Abouelleil A."/>
            <person name="Cao P."/>
            <person name="Chapman S."/>
            <person name="Cusick C."/>
            <person name="Shea T."/>
            <person name="Young S."/>
            <person name="Neafsey D."/>
            <person name="Nusbaum C."/>
            <person name="Birren B."/>
        </authorList>
    </citation>
    <scope>NUCLEOTIDE SEQUENCE [LARGE SCALE GENOMIC DNA]</scope>
    <source>
        <strain evidence="2 3">8G7_MSG3316</strain>
    </source>
</reference>
<gene>
    <name evidence="2" type="ORF">A5886_000109</name>
</gene>
<dbReference type="AlphaFoldDB" id="A0A242A200"/>
<accession>A0A242A200</accession>
<evidence type="ECO:0000313" key="3">
    <source>
        <dbReference type="Proteomes" id="UP000195043"/>
    </source>
</evidence>
<dbReference type="InterPro" id="IPR006059">
    <property type="entry name" value="SBP"/>
</dbReference>
<evidence type="ECO:0008006" key="4">
    <source>
        <dbReference type="Google" id="ProtNLM"/>
    </source>
</evidence>
<dbReference type="Pfam" id="PF01547">
    <property type="entry name" value="SBP_bac_1"/>
    <property type="match status" value="1"/>
</dbReference>
<dbReference type="EMBL" id="NGKU01000001">
    <property type="protein sequence ID" value="OTN75065.1"/>
    <property type="molecule type" value="Genomic_DNA"/>
</dbReference>
<evidence type="ECO:0000313" key="2">
    <source>
        <dbReference type="EMBL" id="OTN75065.1"/>
    </source>
</evidence>
<dbReference type="PROSITE" id="PS51257">
    <property type="entry name" value="PROKAR_LIPOPROTEIN"/>
    <property type="match status" value="1"/>
</dbReference>
<keyword evidence="1" id="KW-0732">Signal</keyword>
<dbReference type="Gene3D" id="3.40.190.10">
    <property type="entry name" value="Periplasmic binding protein-like II"/>
    <property type="match status" value="2"/>
</dbReference>
<dbReference type="RefSeq" id="WP_086273168.1">
    <property type="nucleotide sequence ID" value="NZ_NGKU01000001.1"/>
</dbReference>
<comment type="caution">
    <text evidence="2">The sequence shown here is derived from an EMBL/GenBank/DDBJ whole genome shotgun (WGS) entry which is preliminary data.</text>
</comment>
<evidence type="ECO:0000256" key="1">
    <source>
        <dbReference type="SAM" id="SignalP"/>
    </source>
</evidence>
<dbReference type="PANTHER" id="PTHR43649:SF11">
    <property type="entry name" value="ABC TRANSPORTER SUBSTRATE-BINDING PROTEIN YESO-RELATED"/>
    <property type="match status" value="1"/>
</dbReference>
<name>A0A242A200_9ENTE</name>
<dbReference type="SUPFAM" id="SSF53850">
    <property type="entry name" value="Periplasmic binding protein-like II"/>
    <property type="match status" value="1"/>
</dbReference>
<feature type="chain" id="PRO_5038684204" description="ABC transporter substrate-binding protein" evidence="1">
    <location>
        <begin position="21"/>
        <end position="449"/>
    </location>
</feature>
<dbReference type="InterPro" id="IPR050490">
    <property type="entry name" value="Bact_solute-bd_prot1"/>
</dbReference>
<feature type="signal peptide" evidence="1">
    <location>
        <begin position="1"/>
        <end position="20"/>
    </location>
</feature>
<sequence>MKKKHLKVIVVGLFSTVLFAGCGSGNDTTSGTRESDTASDPLEEEVTIKFSWWGADNRHDAMQDVVDLFQEEHPNITVQVEYGAWDGWQEKTLTQLSGKTEADVMQVNYNWLFSFGKGKNIFLDLNEVNDYLTLGNWERSYLESMQVDGEQAAVPHGMTGRVPLMNQELYQSNGLDLPLTYDDLLAAAEVIAKDNTATGEDNQYAYMNVGEFSLDLFIAQMLYNYTGKIMQTEGTVNYTVDEVKAVLEKYKALEDAGALPNFAQTSPIDTESNPQWVEGNAGSVYEWANSLAKWTASYKGGDAMDEMVVGDFLQIDADTQPNIYVKPNFGYAISRNTKHPEAAATFIEFLFTNEAAVKASGDALGISSNSVTYDYQVDNELVEGAVAQGYEKLDQYEQTVLDPYFEDENVRGERYTVYEAYRTGKFDADEAAQQFIDKQQAALDKYYQE</sequence>
<dbReference type="STRING" id="1834191.A5886_000109"/>
<proteinExistence type="predicted"/>